<gene>
    <name evidence="1" type="ORF">GCM10010873_14570</name>
</gene>
<sequence length="88" mass="9748">MTKDYSRSLELLCPTCAGVSFEFDNDVDEAVRTYQCKGCGGSFDHEHIMQANSSRVEAEIEAIGEEVLGDAVKKLRKAFAGNKFIKIK</sequence>
<proteinExistence type="predicted"/>
<organism evidence="1 2">
    <name type="scientific">Cypionkella aquatica</name>
    <dbReference type="NCBI Taxonomy" id="1756042"/>
    <lineage>
        <taxon>Bacteria</taxon>
        <taxon>Pseudomonadati</taxon>
        <taxon>Pseudomonadota</taxon>
        <taxon>Alphaproteobacteria</taxon>
        <taxon>Rhodobacterales</taxon>
        <taxon>Paracoccaceae</taxon>
        <taxon>Cypionkella</taxon>
    </lineage>
</organism>
<comment type="caution">
    <text evidence="1">The sequence shown here is derived from an EMBL/GenBank/DDBJ whole genome shotgun (WGS) entry which is preliminary data.</text>
</comment>
<dbReference type="Proteomes" id="UP001157355">
    <property type="component" value="Unassembled WGS sequence"/>
</dbReference>
<protein>
    <submittedName>
        <fullName evidence="1">Uncharacterized protein</fullName>
    </submittedName>
</protein>
<name>A0AA37TVE5_9RHOB</name>
<dbReference type="EMBL" id="BSPP01000005">
    <property type="protein sequence ID" value="GLS86483.1"/>
    <property type="molecule type" value="Genomic_DNA"/>
</dbReference>
<reference evidence="1 2" key="1">
    <citation type="journal article" date="2014" name="Int. J. Syst. Evol. Microbiol.">
        <title>Complete genome sequence of Corynebacterium casei LMG S-19264T (=DSM 44701T), isolated from a smear-ripened cheese.</title>
        <authorList>
            <consortium name="US DOE Joint Genome Institute (JGI-PGF)"/>
            <person name="Walter F."/>
            <person name="Albersmeier A."/>
            <person name="Kalinowski J."/>
            <person name="Ruckert C."/>
        </authorList>
    </citation>
    <scope>NUCLEOTIDE SEQUENCE [LARGE SCALE GENOMIC DNA]</scope>
    <source>
        <strain evidence="1 2">NBRC 111766</strain>
    </source>
</reference>
<keyword evidence="2" id="KW-1185">Reference proteome</keyword>
<evidence type="ECO:0000313" key="1">
    <source>
        <dbReference type="EMBL" id="GLS86483.1"/>
    </source>
</evidence>
<dbReference type="RefSeq" id="WP_284324705.1">
    <property type="nucleotide sequence ID" value="NZ_BSPP01000005.1"/>
</dbReference>
<dbReference type="AlphaFoldDB" id="A0AA37TVE5"/>
<accession>A0AA37TVE5</accession>
<evidence type="ECO:0000313" key="2">
    <source>
        <dbReference type="Proteomes" id="UP001157355"/>
    </source>
</evidence>